<sequence>MKLNHTRKKLMLWNTTNFEFCKEKGKILDKFLMDIQKRLPSRENIQLEADILLEIEEVLSRQCEIRRQKYRETWLRDGDRNSYFFHALKIVRRKRNFIGAISKDGENWIGGRRAIGDYFSQKFKMVYQSSNSVFTLELEELVVPYVSVIMNDRLYLALSSEEIIRVV</sequence>
<name>A0A803NXQ1_CANSA</name>
<proteinExistence type="predicted"/>
<reference evidence="1" key="1">
    <citation type="submission" date="2018-11" db="EMBL/GenBank/DDBJ databases">
        <authorList>
            <person name="Grassa J C."/>
        </authorList>
    </citation>
    <scope>NUCLEOTIDE SEQUENCE [LARGE SCALE GENOMIC DNA]</scope>
</reference>
<dbReference type="Proteomes" id="UP000596661">
    <property type="component" value="Chromosome 2"/>
</dbReference>
<dbReference type="EMBL" id="UZAU01000235">
    <property type="status" value="NOT_ANNOTATED_CDS"/>
    <property type="molecule type" value="Genomic_DNA"/>
</dbReference>
<dbReference type="Gramene" id="evm.model.02.2468">
    <property type="protein sequence ID" value="cds.evm.model.02.2468"/>
    <property type="gene ID" value="evm.TU.02.2468"/>
</dbReference>
<organism evidence="1 2">
    <name type="scientific">Cannabis sativa</name>
    <name type="common">Hemp</name>
    <name type="synonym">Marijuana</name>
    <dbReference type="NCBI Taxonomy" id="3483"/>
    <lineage>
        <taxon>Eukaryota</taxon>
        <taxon>Viridiplantae</taxon>
        <taxon>Streptophyta</taxon>
        <taxon>Embryophyta</taxon>
        <taxon>Tracheophyta</taxon>
        <taxon>Spermatophyta</taxon>
        <taxon>Magnoliopsida</taxon>
        <taxon>eudicotyledons</taxon>
        <taxon>Gunneridae</taxon>
        <taxon>Pentapetalae</taxon>
        <taxon>rosids</taxon>
        <taxon>fabids</taxon>
        <taxon>Rosales</taxon>
        <taxon>Cannabaceae</taxon>
        <taxon>Cannabis</taxon>
    </lineage>
</organism>
<reference evidence="1" key="2">
    <citation type="submission" date="2021-03" db="UniProtKB">
        <authorList>
            <consortium name="EnsemblPlants"/>
        </authorList>
    </citation>
    <scope>IDENTIFICATION</scope>
</reference>
<evidence type="ECO:0000313" key="2">
    <source>
        <dbReference type="Proteomes" id="UP000596661"/>
    </source>
</evidence>
<keyword evidence="2" id="KW-1185">Reference proteome</keyword>
<dbReference type="EnsemblPlants" id="evm.model.02.2468">
    <property type="protein sequence ID" value="cds.evm.model.02.2468"/>
    <property type="gene ID" value="evm.TU.02.2468"/>
</dbReference>
<dbReference type="AlphaFoldDB" id="A0A803NXQ1"/>
<accession>A0A803NXQ1</accession>
<evidence type="ECO:0000313" key="1">
    <source>
        <dbReference type="EnsemblPlants" id="cds.evm.model.02.2468"/>
    </source>
</evidence>
<protein>
    <submittedName>
        <fullName evidence="1">Uncharacterized protein</fullName>
    </submittedName>
</protein>